<sequence>MPPRSVATPEEKKEPKKPVFDNIRSSLLKPTAAFLAWSSGKSKTAKEGDLKSSQKLQGAGTPSKASTTPEPFRLASAQRHLKAQEELQKKIEEKARLESAIPKFKASPMPGIAGRASGPGSPPKRAIAAQPDAA</sequence>
<keyword evidence="3" id="KW-1185">Reference proteome</keyword>
<name>A0A150FXI5_GONPE</name>
<gene>
    <name evidence="2" type="ORF">GPECTOR_165g158</name>
</gene>
<protein>
    <submittedName>
        <fullName evidence="2">Uncharacterized protein</fullName>
    </submittedName>
</protein>
<evidence type="ECO:0000256" key="1">
    <source>
        <dbReference type="SAM" id="MobiDB-lite"/>
    </source>
</evidence>
<reference evidence="3" key="1">
    <citation type="journal article" date="2016" name="Nat. Commun.">
        <title>The Gonium pectorale genome demonstrates co-option of cell cycle regulation during the evolution of multicellularity.</title>
        <authorList>
            <person name="Hanschen E.R."/>
            <person name="Marriage T.N."/>
            <person name="Ferris P.J."/>
            <person name="Hamaji T."/>
            <person name="Toyoda A."/>
            <person name="Fujiyama A."/>
            <person name="Neme R."/>
            <person name="Noguchi H."/>
            <person name="Minakuchi Y."/>
            <person name="Suzuki M."/>
            <person name="Kawai-Toyooka H."/>
            <person name="Smith D.R."/>
            <person name="Sparks H."/>
            <person name="Anderson J."/>
            <person name="Bakaric R."/>
            <person name="Luria V."/>
            <person name="Karger A."/>
            <person name="Kirschner M.W."/>
            <person name="Durand P.M."/>
            <person name="Michod R.E."/>
            <person name="Nozaki H."/>
            <person name="Olson B.J."/>
        </authorList>
    </citation>
    <scope>NUCLEOTIDE SEQUENCE [LARGE SCALE GENOMIC DNA]</scope>
    <source>
        <strain evidence="3">NIES-2863</strain>
    </source>
</reference>
<dbReference type="STRING" id="33097.A0A150FXI5"/>
<evidence type="ECO:0000313" key="2">
    <source>
        <dbReference type="EMBL" id="KXZ42298.1"/>
    </source>
</evidence>
<dbReference type="OrthoDB" id="544187at2759"/>
<feature type="region of interest" description="Disordered" evidence="1">
    <location>
        <begin position="96"/>
        <end position="134"/>
    </location>
</feature>
<feature type="region of interest" description="Disordered" evidence="1">
    <location>
        <begin position="39"/>
        <end position="71"/>
    </location>
</feature>
<feature type="region of interest" description="Disordered" evidence="1">
    <location>
        <begin position="1"/>
        <end position="22"/>
    </location>
</feature>
<dbReference type="Proteomes" id="UP000075714">
    <property type="component" value="Unassembled WGS sequence"/>
</dbReference>
<dbReference type="AlphaFoldDB" id="A0A150FXI5"/>
<accession>A0A150FXI5</accession>
<evidence type="ECO:0000313" key="3">
    <source>
        <dbReference type="Proteomes" id="UP000075714"/>
    </source>
</evidence>
<comment type="caution">
    <text evidence="2">The sequence shown here is derived from an EMBL/GenBank/DDBJ whole genome shotgun (WGS) entry which is preliminary data.</text>
</comment>
<organism evidence="2 3">
    <name type="scientific">Gonium pectorale</name>
    <name type="common">Green alga</name>
    <dbReference type="NCBI Taxonomy" id="33097"/>
    <lineage>
        <taxon>Eukaryota</taxon>
        <taxon>Viridiplantae</taxon>
        <taxon>Chlorophyta</taxon>
        <taxon>core chlorophytes</taxon>
        <taxon>Chlorophyceae</taxon>
        <taxon>CS clade</taxon>
        <taxon>Chlamydomonadales</taxon>
        <taxon>Volvocaceae</taxon>
        <taxon>Gonium</taxon>
    </lineage>
</organism>
<feature type="compositionally biased region" description="Basic and acidic residues" evidence="1">
    <location>
        <begin position="9"/>
        <end position="19"/>
    </location>
</feature>
<proteinExistence type="predicted"/>
<dbReference type="EMBL" id="LSYV01000165">
    <property type="protein sequence ID" value="KXZ42298.1"/>
    <property type="molecule type" value="Genomic_DNA"/>
</dbReference>